<dbReference type="Gene3D" id="2.60.40.1120">
    <property type="entry name" value="Carboxypeptidase-like, regulatory domain"/>
    <property type="match status" value="1"/>
</dbReference>
<proteinExistence type="predicted"/>
<keyword evidence="2" id="KW-1185">Reference proteome</keyword>
<gene>
    <name evidence="1" type="ORF">NAT47_09035</name>
</gene>
<reference evidence="1 2" key="1">
    <citation type="submission" date="2022-05" db="EMBL/GenBank/DDBJ databases">
        <title>Flavobacterium sp., isolated from activated sludge.</title>
        <authorList>
            <person name="Ran Q."/>
        </authorList>
    </citation>
    <scope>NUCLEOTIDE SEQUENCE [LARGE SCALE GENOMIC DNA]</scope>
    <source>
        <strain evidence="1 2">HXWNR69</strain>
    </source>
</reference>
<organism evidence="1 2">
    <name type="scientific">Flavobacterium fragile</name>
    <dbReference type="NCBI Taxonomy" id="2949085"/>
    <lineage>
        <taxon>Bacteria</taxon>
        <taxon>Pseudomonadati</taxon>
        <taxon>Bacteroidota</taxon>
        <taxon>Flavobacteriia</taxon>
        <taxon>Flavobacteriales</taxon>
        <taxon>Flavobacteriaceae</taxon>
        <taxon>Flavobacterium</taxon>
    </lineage>
</organism>
<sequence length="214" mass="25160">MRQLLYISFFFFTILSFGQQITVSGKVTDGKTGEPLPGAEVRIYKTNKGCNTDIDGNYVLKVSLNDTLVFSFTGMKTQKIKVDKQEVQVKLFEIDPIHESFDPAYYTPRIKKLEATTIVTKKDIENIDNPKYNFKKNAKNNVFVIYVSELTFYDFNKEDLEFEQKYNVKYSLIGNYKNDYLKKYNKLTFKHLKKRYKKSWLLEIRKDAVGLKKE</sequence>
<accession>A0ABT0TI40</accession>
<dbReference type="RefSeq" id="WP_250582074.1">
    <property type="nucleotide sequence ID" value="NZ_JAMLJN010000006.1"/>
</dbReference>
<dbReference type="EMBL" id="JAMLJN010000006">
    <property type="protein sequence ID" value="MCL9770562.1"/>
    <property type="molecule type" value="Genomic_DNA"/>
</dbReference>
<dbReference type="Proteomes" id="UP001203342">
    <property type="component" value="Unassembled WGS sequence"/>
</dbReference>
<dbReference type="InterPro" id="IPR008969">
    <property type="entry name" value="CarboxyPept-like_regulatory"/>
</dbReference>
<comment type="caution">
    <text evidence="1">The sequence shown here is derived from an EMBL/GenBank/DDBJ whole genome shotgun (WGS) entry which is preliminary data.</text>
</comment>
<name>A0ABT0TI40_9FLAO</name>
<evidence type="ECO:0000313" key="2">
    <source>
        <dbReference type="Proteomes" id="UP001203342"/>
    </source>
</evidence>
<dbReference type="Pfam" id="PF13715">
    <property type="entry name" value="CarbopepD_reg_2"/>
    <property type="match status" value="1"/>
</dbReference>
<protein>
    <submittedName>
        <fullName evidence="1">Carboxypeptidase-like regulatory domain-containing protein</fullName>
    </submittedName>
</protein>
<dbReference type="SUPFAM" id="SSF49464">
    <property type="entry name" value="Carboxypeptidase regulatory domain-like"/>
    <property type="match status" value="1"/>
</dbReference>
<evidence type="ECO:0000313" key="1">
    <source>
        <dbReference type="EMBL" id="MCL9770562.1"/>
    </source>
</evidence>